<evidence type="ECO:0000256" key="1">
    <source>
        <dbReference type="ARBA" id="ARBA00004496"/>
    </source>
</evidence>
<dbReference type="RefSeq" id="WP_091349799.1">
    <property type="nucleotide sequence ID" value="NZ_FMAQ01000011.1"/>
</dbReference>
<feature type="domain" description="PTS EIIA type-4" evidence="8">
    <location>
        <begin position="1"/>
        <end position="124"/>
    </location>
</feature>
<evidence type="ECO:0000259" key="8">
    <source>
        <dbReference type="PROSITE" id="PS51096"/>
    </source>
</evidence>
<dbReference type="GO" id="GO:0016301">
    <property type="term" value="F:kinase activity"/>
    <property type="evidence" value="ECO:0007669"/>
    <property type="project" value="UniProtKB-KW"/>
</dbReference>
<sequence length="139" mass="15180">MKIVITSHGDLCEGILTSYKMIAGDTSKFIAVKLDENGIGDFSFRLTKVLDEQINDNKTVIVLSDIMGGTPYNETLRYMLAHPDKVFLFAGLNLPMLIQAGTSLEESNIPNLLNSILEAGQTSVLLAPSTISNNEDIDF</sequence>
<evidence type="ECO:0000256" key="7">
    <source>
        <dbReference type="ARBA" id="ARBA00022777"/>
    </source>
</evidence>
<dbReference type="EMBL" id="FMAQ01000011">
    <property type="protein sequence ID" value="SCC22570.1"/>
    <property type="molecule type" value="Genomic_DNA"/>
</dbReference>
<evidence type="ECO:0000256" key="2">
    <source>
        <dbReference type="ARBA" id="ARBA00022448"/>
    </source>
</evidence>
<dbReference type="InterPro" id="IPR033887">
    <property type="entry name" value="PTS_IIA_man"/>
</dbReference>
<organism evidence="9 10">
    <name type="scientific">Gilliamella bombicola</name>
    <dbReference type="NCBI Taxonomy" id="1798182"/>
    <lineage>
        <taxon>Bacteria</taxon>
        <taxon>Pseudomonadati</taxon>
        <taxon>Pseudomonadota</taxon>
        <taxon>Gammaproteobacteria</taxon>
        <taxon>Orbales</taxon>
        <taxon>Orbaceae</taxon>
        <taxon>Gilliamella</taxon>
    </lineage>
</organism>
<dbReference type="GO" id="GO:0009401">
    <property type="term" value="P:phosphoenolpyruvate-dependent sugar phosphotransferase system"/>
    <property type="evidence" value="ECO:0007669"/>
    <property type="project" value="UniProtKB-KW"/>
</dbReference>
<keyword evidence="3" id="KW-0963">Cytoplasm</keyword>
<evidence type="ECO:0000313" key="10">
    <source>
        <dbReference type="Proteomes" id="UP000199670"/>
    </source>
</evidence>
<evidence type="ECO:0000256" key="5">
    <source>
        <dbReference type="ARBA" id="ARBA00022679"/>
    </source>
</evidence>
<proteinExistence type="predicted"/>
<dbReference type="AlphaFoldDB" id="A0A1C4CU24"/>
<keyword evidence="5" id="KW-0808">Transferase</keyword>
<evidence type="ECO:0000313" key="9">
    <source>
        <dbReference type="EMBL" id="SCC22570.1"/>
    </source>
</evidence>
<comment type="subcellular location">
    <subcellularLocation>
        <location evidence="1">Cytoplasm</location>
    </subcellularLocation>
</comment>
<dbReference type="PANTHER" id="PTHR33799">
    <property type="entry name" value="PTS PERMEASE-RELATED-RELATED"/>
    <property type="match status" value="1"/>
</dbReference>
<dbReference type="GO" id="GO:0005737">
    <property type="term" value="C:cytoplasm"/>
    <property type="evidence" value="ECO:0007669"/>
    <property type="project" value="UniProtKB-SubCell"/>
</dbReference>
<evidence type="ECO:0000256" key="4">
    <source>
        <dbReference type="ARBA" id="ARBA00022597"/>
    </source>
</evidence>
<dbReference type="SUPFAM" id="SSF53062">
    <property type="entry name" value="PTS system fructose IIA component-like"/>
    <property type="match status" value="1"/>
</dbReference>
<dbReference type="InterPro" id="IPR051471">
    <property type="entry name" value="Bacterial_PTS_sugar_comp"/>
</dbReference>
<dbReference type="STRING" id="1798182.GA0061081_11112"/>
<keyword evidence="2" id="KW-0813">Transport</keyword>
<accession>A0A1C4CU24</accession>
<evidence type="ECO:0000256" key="6">
    <source>
        <dbReference type="ARBA" id="ARBA00022683"/>
    </source>
</evidence>
<dbReference type="CDD" id="cd00006">
    <property type="entry name" value="PTS_IIA_man"/>
    <property type="match status" value="1"/>
</dbReference>
<dbReference type="OrthoDB" id="6623712at2"/>
<reference evidence="10" key="1">
    <citation type="submission" date="2016-08" db="EMBL/GenBank/DDBJ databases">
        <authorList>
            <person name="Varghese N."/>
            <person name="Submissions Spin"/>
        </authorList>
    </citation>
    <scope>NUCLEOTIDE SEQUENCE [LARGE SCALE GENOMIC DNA]</scope>
    <source>
        <strain evidence="10">R-53248</strain>
    </source>
</reference>
<dbReference type="Proteomes" id="UP000199670">
    <property type="component" value="Unassembled WGS sequence"/>
</dbReference>
<dbReference type="PROSITE" id="PS51096">
    <property type="entry name" value="PTS_EIIA_TYPE_4"/>
    <property type="match status" value="1"/>
</dbReference>
<dbReference type="GO" id="GO:0016020">
    <property type="term" value="C:membrane"/>
    <property type="evidence" value="ECO:0007669"/>
    <property type="project" value="InterPro"/>
</dbReference>
<keyword evidence="10" id="KW-1185">Reference proteome</keyword>
<keyword evidence="7" id="KW-0418">Kinase</keyword>
<dbReference type="InterPro" id="IPR036662">
    <property type="entry name" value="PTS_EIIA_man-typ_sf"/>
</dbReference>
<dbReference type="PANTHER" id="PTHR33799:SF1">
    <property type="entry name" value="PTS SYSTEM MANNOSE-SPECIFIC EIIAB COMPONENT-RELATED"/>
    <property type="match status" value="1"/>
</dbReference>
<protein>
    <submittedName>
        <fullName evidence="9">PTS system, mannose-specific IIB component</fullName>
    </submittedName>
</protein>
<name>A0A1C4CU24_9GAMM</name>
<keyword evidence="4" id="KW-0762">Sugar transport</keyword>
<keyword evidence="6" id="KW-0598">Phosphotransferase system</keyword>
<dbReference type="Gene3D" id="3.40.50.510">
    <property type="entry name" value="Phosphotransferase system, mannose-type IIA component"/>
    <property type="match status" value="1"/>
</dbReference>
<dbReference type="InterPro" id="IPR004701">
    <property type="entry name" value="PTS_EIIA_man-typ"/>
</dbReference>
<gene>
    <name evidence="9" type="ORF">GA0061081_11112</name>
</gene>
<evidence type="ECO:0000256" key="3">
    <source>
        <dbReference type="ARBA" id="ARBA00022490"/>
    </source>
</evidence>
<dbReference type="Pfam" id="PF03610">
    <property type="entry name" value="EIIA-man"/>
    <property type="match status" value="1"/>
</dbReference>